<keyword evidence="3" id="KW-0732">Signal</keyword>
<feature type="signal peptide" evidence="3">
    <location>
        <begin position="1"/>
        <end position="26"/>
    </location>
</feature>
<proteinExistence type="predicted"/>
<keyword evidence="2" id="KW-0677">Repeat</keyword>
<dbReference type="AlphaFoldDB" id="A0A0G4EZ55"/>
<accession>A0A0G4EZ55</accession>
<dbReference type="Proteomes" id="UP000041254">
    <property type="component" value="Unassembled WGS sequence"/>
</dbReference>
<name>A0A0G4EZ55_VITBC</name>
<dbReference type="InterPro" id="IPR015915">
    <property type="entry name" value="Kelch-typ_b-propeller"/>
</dbReference>
<dbReference type="PANTHER" id="PTHR24412:SF489">
    <property type="entry name" value="RING FINGER DOMAIN AND KELCH REPEAT-CONTAINING PROTEIN DDB_G0271372"/>
    <property type="match status" value="1"/>
</dbReference>
<dbReference type="OrthoDB" id="354632at2759"/>
<dbReference type="STRING" id="1169540.A0A0G4EZ55"/>
<dbReference type="InterPro" id="IPR006652">
    <property type="entry name" value="Kelch_1"/>
</dbReference>
<dbReference type="SMART" id="SM00612">
    <property type="entry name" value="Kelch"/>
    <property type="match status" value="4"/>
</dbReference>
<keyword evidence="5" id="KW-1185">Reference proteome</keyword>
<dbReference type="Gene3D" id="2.120.10.80">
    <property type="entry name" value="Kelch-type beta propeller"/>
    <property type="match status" value="1"/>
</dbReference>
<evidence type="ECO:0000313" key="4">
    <source>
        <dbReference type="EMBL" id="CEM04380.1"/>
    </source>
</evidence>
<evidence type="ECO:0000256" key="3">
    <source>
        <dbReference type="SAM" id="SignalP"/>
    </source>
</evidence>
<dbReference type="VEuPathDB" id="CryptoDB:Vbra_217"/>
<feature type="chain" id="PRO_5005188060" description="N-acetylneuraminate epimerase" evidence="3">
    <location>
        <begin position="27"/>
        <end position="424"/>
    </location>
</feature>
<dbReference type="PhylomeDB" id="A0A0G4EZ55"/>
<dbReference type="SUPFAM" id="SSF117281">
    <property type="entry name" value="Kelch motif"/>
    <property type="match status" value="2"/>
</dbReference>
<evidence type="ECO:0000256" key="1">
    <source>
        <dbReference type="ARBA" id="ARBA00022441"/>
    </source>
</evidence>
<evidence type="ECO:0000313" key="5">
    <source>
        <dbReference type="Proteomes" id="UP000041254"/>
    </source>
</evidence>
<evidence type="ECO:0008006" key="6">
    <source>
        <dbReference type="Google" id="ProtNLM"/>
    </source>
</evidence>
<gene>
    <name evidence="4" type="ORF">Vbra_217</name>
</gene>
<dbReference type="PANTHER" id="PTHR24412">
    <property type="entry name" value="KELCH PROTEIN"/>
    <property type="match status" value="1"/>
</dbReference>
<dbReference type="Gene3D" id="2.130.10.80">
    <property type="entry name" value="Galactose oxidase/kelch, beta-propeller"/>
    <property type="match status" value="1"/>
</dbReference>
<reference evidence="4 5" key="1">
    <citation type="submission" date="2014-11" db="EMBL/GenBank/DDBJ databases">
        <authorList>
            <person name="Zhu J."/>
            <person name="Qi W."/>
            <person name="Song R."/>
        </authorList>
    </citation>
    <scope>NUCLEOTIDE SEQUENCE [LARGE SCALE GENOMIC DNA]</scope>
</reference>
<dbReference type="InParanoid" id="A0A0G4EZ55"/>
<organism evidence="4 5">
    <name type="scientific">Vitrella brassicaformis (strain CCMP3155)</name>
    <dbReference type="NCBI Taxonomy" id="1169540"/>
    <lineage>
        <taxon>Eukaryota</taxon>
        <taxon>Sar</taxon>
        <taxon>Alveolata</taxon>
        <taxon>Colpodellida</taxon>
        <taxon>Vitrellaceae</taxon>
        <taxon>Vitrella</taxon>
    </lineage>
</organism>
<keyword evidence="1" id="KW-0880">Kelch repeat</keyword>
<dbReference type="PRINTS" id="PR00501">
    <property type="entry name" value="KELCHREPEAT"/>
</dbReference>
<dbReference type="Pfam" id="PF01344">
    <property type="entry name" value="Kelch_1"/>
    <property type="match status" value="2"/>
</dbReference>
<dbReference type="InterPro" id="IPR037293">
    <property type="entry name" value="Gal_Oxidase_central_sf"/>
</dbReference>
<protein>
    <recommendedName>
        <fullName evidence="6">N-acetylneuraminate epimerase</fullName>
    </recommendedName>
</protein>
<dbReference type="EMBL" id="CDMY01000350">
    <property type="protein sequence ID" value="CEM04380.1"/>
    <property type="molecule type" value="Genomic_DNA"/>
</dbReference>
<sequence>MLRCYTSMRAGVFLLAVFLQLGVLYAQKPNVTLCESTGDTSRRRLRGPGDDTAVTLAPCTMAEGGWEEGQLMPEPFRAEIAVVALADGKIYAMGGYGDVSKTVERYDPKTQKWETVAPMPEGRHHLMAAPLLNSDGSLGDSFIALGGFTGDWVDRAPATNAFLYNATTDKWEWLPPLPLPRAAGAAVTQPETGKVYVVGGELSGNEMLIYDPATFTWEVHDEGPPRRREHVGAAFLDNELLVIGGKWETDGSERTSVDIFDPDTSKWTNGPQLNHMRAGFAVGVMNDHVVVAGGEVVFAIDQQAGPYALTSVELLPSRRLCQHQQAKATSALAALKTDTADDTTGGLKSTLEALAAQPCAEQDASSWKWTEATALPQQIHGTGGAVLDGRFYVVGGSTKAMANKPEGHLQIYTPAFEPLDEQTA</sequence>
<evidence type="ECO:0000256" key="2">
    <source>
        <dbReference type="ARBA" id="ARBA00022737"/>
    </source>
</evidence>